<evidence type="ECO:0000256" key="5">
    <source>
        <dbReference type="SAM" id="MobiDB-lite"/>
    </source>
</evidence>
<keyword evidence="3" id="KW-0067">ATP-binding</keyword>
<sequence length="546" mass="58708">MAGLSGVPVIIMKEGSERESGKNAQHRNILAAKAVAEAVRTTLGPKGMDKMLIDGSGDATITNDGATILREMDIENPVAKMIVEVAKAQDDEIGDGTTTAVIIAGKLLEKAEALLEQDVHPTVIVQGYKQAAAKAQEVLKKMAIDVSGDQEMLLKIARTSIRGKGTEMALDRLSQISVDAARAVVGFEGKDIEENIKMVHIPGGRIEESSINYGIVLEKERTSPQMPKSIKNARIMLLEGTLELKKLGTDAKITITEAKNLSSFKEGEEKIIKEQVDAIIATGANVVFCEKGIGVFAQGYLANRGILAARRVKREDLKMLALATGAKLVGDVMQLRPEDLGSAALVEERRVGKEKQMIFVEGCEKARAISIILHGVSDQLLEEMERALDDSLNVVMDVIRSGKIVPGGGAPEILVAENLRQYASTLEGREQLAIRAFADAVEAIPFTLAENSGFDPVDSLAALRAKQGEGKIYGLDIASGKPADMMAQGVVEPLKVKTQAIKSAAEAATMVLRVDDVIAAKREEMTPKPGQSPHDYTMPQMPMPHY</sequence>
<reference evidence="6" key="1">
    <citation type="journal article" date="2015" name="Proc. Natl. Acad. Sci. U.S.A.">
        <title>Networks of energetic and metabolic interactions define dynamics in microbial communities.</title>
        <authorList>
            <person name="Embree M."/>
            <person name="Liu J.K."/>
            <person name="Al-Bassam M.M."/>
            <person name="Zengler K."/>
        </authorList>
    </citation>
    <scope>NUCLEOTIDE SEQUENCE</scope>
</reference>
<evidence type="ECO:0000256" key="4">
    <source>
        <dbReference type="ARBA" id="ARBA00023186"/>
    </source>
</evidence>
<dbReference type="NCBIfam" id="NF041082">
    <property type="entry name" value="thermosome_alpha"/>
    <property type="match status" value="1"/>
</dbReference>
<dbReference type="PRINTS" id="PR00304">
    <property type="entry name" value="TCOMPLEXTCP1"/>
</dbReference>
<dbReference type="InterPro" id="IPR054827">
    <property type="entry name" value="thermosome_alpha"/>
</dbReference>
<dbReference type="Gene3D" id="1.10.560.10">
    <property type="entry name" value="GroEL-like equatorial domain"/>
    <property type="match status" value="1"/>
</dbReference>
<accession>A0A0W8FC33</accession>
<dbReference type="SUPFAM" id="SSF52029">
    <property type="entry name" value="GroEL apical domain-like"/>
    <property type="match status" value="1"/>
</dbReference>
<dbReference type="EMBL" id="LNQE01001378">
    <property type="protein sequence ID" value="KUG18479.1"/>
    <property type="molecule type" value="Genomic_DNA"/>
</dbReference>
<gene>
    <name evidence="6" type="ORF">ASZ90_011824</name>
</gene>
<dbReference type="InterPro" id="IPR053374">
    <property type="entry name" value="TCP-1_chaperonin"/>
</dbReference>
<dbReference type="InterPro" id="IPR027410">
    <property type="entry name" value="TCP-1-like_intermed_sf"/>
</dbReference>
<protein>
    <submittedName>
        <fullName evidence="6">Heat shock protein 60 family chaperone groel / thermosome subunit</fullName>
    </submittedName>
</protein>
<dbReference type="InterPro" id="IPR002194">
    <property type="entry name" value="Chaperonin_TCP-1_CS"/>
</dbReference>
<dbReference type="InterPro" id="IPR017998">
    <property type="entry name" value="Chaperone_TCP-1"/>
</dbReference>
<dbReference type="PANTHER" id="PTHR11353">
    <property type="entry name" value="CHAPERONIN"/>
    <property type="match status" value="1"/>
</dbReference>
<dbReference type="GO" id="GO:0051082">
    <property type="term" value="F:unfolded protein binding"/>
    <property type="evidence" value="ECO:0007669"/>
    <property type="project" value="InterPro"/>
</dbReference>
<dbReference type="SUPFAM" id="SSF48592">
    <property type="entry name" value="GroEL equatorial domain-like"/>
    <property type="match status" value="1"/>
</dbReference>
<dbReference type="PROSITE" id="PS00750">
    <property type="entry name" value="TCP1_1"/>
    <property type="match status" value="1"/>
</dbReference>
<name>A0A0W8FC33_9ZZZZ</name>
<comment type="similarity">
    <text evidence="1">Belongs to the TCP-1 chaperonin family.</text>
</comment>
<dbReference type="InterPro" id="IPR027409">
    <property type="entry name" value="GroEL-like_apical_dom_sf"/>
</dbReference>
<dbReference type="GO" id="GO:0140662">
    <property type="term" value="F:ATP-dependent protein folding chaperone"/>
    <property type="evidence" value="ECO:0007669"/>
    <property type="project" value="InterPro"/>
</dbReference>
<dbReference type="GO" id="GO:0005524">
    <property type="term" value="F:ATP binding"/>
    <property type="evidence" value="ECO:0007669"/>
    <property type="project" value="UniProtKB-KW"/>
</dbReference>
<dbReference type="Gene3D" id="3.50.7.10">
    <property type="entry name" value="GroEL"/>
    <property type="match status" value="1"/>
</dbReference>
<proteinExistence type="inferred from homology"/>
<dbReference type="PROSITE" id="PS00751">
    <property type="entry name" value="TCP1_2"/>
    <property type="match status" value="1"/>
</dbReference>
<dbReference type="PROSITE" id="PS00995">
    <property type="entry name" value="TCP1_3"/>
    <property type="match status" value="1"/>
</dbReference>
<dbReference type="InterPro" id="IPR002423">
    <property type="entry name" value="Cpn60/GroEL/TCP-1"/>
</dbReference>
<feature type="region of interest" description="Disordered" evidence="5">
    <location>
        <begin position="523"/>
        <end position="546"/>
    </location>
</feature>
<keyword evidence="6" id="KW-0346">Stress response</keyword>
<keyword evidence="2" id="KW-0547">Nucleotide-binding</keyword>
<dbReference type="InterPro" id="IPR027413">
    <property type="entry name" value="GROEL-like_equatorial_sf"/>
</dbReference>
<evidence type="ECO:0000256" key="2">
    <source>
        <dbReference type="ARBA" id="ARBA00022741"/>
    </source>
</evidence>
<keyword evidence="4" id="KW-0143">Chaperone</keyword>
<evidence type="ECO:0000256" key="3">
    <source>
        <dbReference type="ARBA" id="ARBA00022840"/>
    </source>
</evidence>
<dbReference type="Gene3D" id="3.30.260.10">
    <property type="entry name" value="TCP-1-like chaperonin intermediate domain"/>
    <property type="match status" value="1"/>
</dbReference>
<evidence type="ECO:0000313" key="6">
    <source>
        <dbReference type="EMBL" id="KUG18479.1"/>
    </source>
</evidence>
<dbReference type="GO" id="GO:0016887">
    <property type="term" value="F:ATP hydrolysis activity"/>
    <property type="evidence" value="ECO:0007669"/>
    <property type="project" value="InterPro"/>
</dbReference>
<dbReference type="SUPFAM" id="SSF54849">
    <property type="entry name" value="GroEL-intermediate domain like"/>
    <property type="match status" value="1"/>
</dbReference>
<evidence type="ECO:0000256" key="1">
    <source>
        <dbReference type="ARBA" id="ARBA00008020"/>
    </source>
</evidence>
<dbReference type="AlphaFoldDB" id="A0A0W8FC33"/>
<organism evidence="6">
    <name type="scientific">hydrocarbon metagenome</name>
    <dbReference type="NCBI Taxonomy" id="938273"/>
    <lineage>
        <taxon>unclassified sequences</taxon>
        <taxon>metagenomes</taxon>
        <taxon>ecological metagenomes</taxon>
    </lineage>
</organism>
<dbReference type="NCBIfam" id="NF041083">
    <property type="entry name" value="thermosome_beta"/>
    <property type="match status" value="1"/>
</dbReference>
<comment type="caution">
    <text evidence="6">The sequence shown here is derived from an EMBL/GenBank/DDBJ whole genome shotgun (WGS) entry which is preliminary data.</text>
</comment>
<dbReference type="Pfam" id="PF00118">
    <property type="entry name" value="Cpn60_TCP1"/>
    <property type="match status" value="1"/>
</dbReference>